<protein>
    <recommendedName>
        <fullName evidence="10">Fluoride-specific ion channel FluC</fullName>
    </recommendedName>
</protein>
<keyword evidence="4 10" id="KW-1133">Transmembrane helix</keyword>
<dbReference type="Pfam" id="PF02537">
    <property type="entry name" value="CRCB"/>
    <property type="match status" value="1"/>
</dbReference>
<keyword evidence="10" id="KW-0813">Transport</keyword>
<feature type="transmembrane region" description="Helical" evidence="10">
    <location>
        <begin position="113"/>
        <end position="134"/>
    </location>
</feature>
<evidence type="ECO:0000256" key="9">
    <source>
        <dbReference type="ARBA" id="ARBA00049940"/>
    </source>
</evidence>
<keyword evidence="3 10" id="KW-0812">Transmembrane</keyword>
<feature type="transmembrane region" description="Helical" evidence="10">
    <location>
        <begin position="80"/>
        <end position="98"/>
    </location>
</feature>
<evidence type="ECO:0000256" key="3">
    <source>
        <dbReference type="ARBA" id="ARBA00022692"/>
    </source>
</evidence>
<comment type="catalytic activity">
    <reaction evidence="8">
        <text>fluoride(in) = fluoride(out)</text>
        <dbReference type="Rhea" id="RHEA:76159"/>
        <dbReference type="ChEBI" id="CHEBI:17051"/>
    </reaction>
    <physiologicalReaction direction="left-to-right" evidence="8">
        <dbReference type="Rhea" id="RHEA:76160"/>
    </physiologicalReaction>
</comment>
<reference evidence="11" key="1">
    <citation type="journal article" date="2018" name="Int. J. Syst. Evol. Microbiol.">
        <title>Jatrophihabitans telluris sp. nov., isolated from sediment soil of lava forest wetlands and the emended description of the genus Jatrophihabitans.</title>
        <authorList>
            <person name="Lee K.C."/>
            <person name="Suh M.K."/>
            <person name="Eom M.K."/>
            <person name="Kim K.K."/>
            <person name="Kim J.S."/>
            <person name="Kim D.S."/>
            <person name="Ko S.H."/>
            <person name="Shin Y.K."/>
            <person name="Lee J.S."/>
        </authorList>
    </citation>
    <scope>NUCLEOTIDE SEQUENCE</scope>
    <source>
        <strain evidence="11">N237</strain>
    </source>
</reference>
<proteinExistence type="inferred from homology"/>
<evidence type="ECO:0000256" key="4">
    <source>
        <dbReference type="ARBA" id="ARBA00022989"/>
    </source>
</evidence>
<dbReference type="EMBL" id="CP097332">
    <property type="protein sequence ID" value="UQX88787.1"/>
    <property type="molecule type" value="Genomic_DNA"/>
</dbReference>
<evidence type="ECO:0000256" key="7">
    <source>
        <dbReference type="ARBA" id="ARBA00035120"/>
    </source>
</evidence>
<reference evidence="11" key="2">
    <citation type="submission" date="2022-05" db="EMBL/GenBank/DDBJ databases">
        <authorList>
            <person name="Kim J.-S."/>
            <person name="Lee K."/>
            <person name="Suh M."/>
            <person name="Eom M."/>
            <person name="Kim J.-S."/>
            <person name="Kim D.-S."/>
            <person name="Ko S.-H."/>
            <person name="Shin Y."/>
            <person name="Lee J.-S."/>
        </authorList>
    </citation>
    <scope>NUCLEOTIDE SEQUENCE</scope>
    <source>
        <strain evidence="11">N237</strain>
    </source>
</reference>
<sequence>MSATLERRTPFRPDWASVAVIAAGGGLGSLARYGVATAWPVEAGTIAWSTLVINVSGSMLLGLLVVAVTEIWRPHRLVRPGLGTGLLGGWTTFSTFAAENRALLADSHLGTAVAYAALSVLGGVAAAAGAMTLLRRLEPRLRVARTHEGVDPFDPELP</sequence>
<dbReference type="HAMAP" id="MF_00454">
    <property type="entry name" value="FluC"/>
    <property type="match status" value="1"/>
</dbReference>
<evidence type="ECO:0000256" key="10">
    <source>
        <dbReference type="HAMAP-Rule" id="MF_00454"/>
    </source>
</evidence>
<evidence type="ECO:0000313" key="12">
    <source>
        <dbReference type="Proteomes" id="UP001056336"/>
    </source>
</evidence>
<evidence type="ECO:0000256" key="6">
    <source>
        <dbReference type="ARBA" id="ARBA00023303"/>
    </source>
</evidence>
<feature type="transmembrane region" description="Helical" evidence="10">
    <location>
        <begin position="46"/>
        <end position="68"/>
    </location>
</feature>
<feature type="binding site" evidence="10">
    <location>
        <position position="91"/>
    </location>
    <ligand>
        <name>Na(+)</name>
        <dbReference type="ChEBI" id="CHEBI:29101"/>
        <note>structural</note>
    </ligand>
</feature>
<dbReference type="RefSeq" id="WP_249772523.1">
    <property type="nucleotide sequence ID" value="NZ_CP097332.1"/>
</dbReference>
<keyword evidence="6 10" id="KW-0407">Ion channel</keyword>
<evidence type="ECO:0000256" key="1">
    <source>
        <dbReference type="ARBA" id="ARBA00004651"/>
    </source>
</evidence>
<organism evidence="11 12">
    <name type="scientific">Jatrophihabitans telluris</name>
    <dbReference type="NCBI Taxonomy" id="2038343"/>
    <lineage>
        <taxon>Bacteria</taxon>
        <taxon>Bacillati</taxon>
        <taxon>Actinomycetota</taxon>
        <taxon>Actinomycetes</taxon>
        <taxon>Jatrophihabitantales</taxon>
        <taxon>Jatrophihabitantaceae</taxon>
        <taxon>Jatrophihabitans</taxon>
    </lineage>
</organism>
<feature type="binding site" evidence="10">
    <location>
        <position position="88"/>
    </location>
    <ligand>
        <name>Na(+)</name>
        <dbReference type="ChEBI" id="CHEBI:29101"/>
        <note>structural</note>
    </ligand>
</feature>
<comment type="subcellular location">
    <subcellularLocation>
        <location evidence="1 10">Cell membrane</location>
        <topology evidence="1 10">Multi-pass membrane protein</topology>
    </subcellularLocation>
</comment>
<feature type="transmembrane region" description="Helical" evidence="10">
    <location>
        <begin position="15"/>
        <end position="34"/>
    </location>
</feature>
<dbReference type="InterPro" id="IPR003691">
    <property type="entry name" value="FluC"/>
</dbReference>
<dbReference type="PANTHER" id="PTHR28259:SF1">
    <property type="entry name" value="FLUORIDE EXPORT PROTEIN 1-RELATED"/>
    <property type="match status" value="1"/>
</dbReference>
<keyword evidence="10" id="KW-0479">Metal-binding</keyword>
<dbReference type="Proteomes" id="UP001056336">
    <property type="component" value="Chromosome"/>
</dbReference>
<comment type="function">
    <text evidence="9 10">Fluoride-specific ion channel. Important for reducing fluoride concentration in the cell, thus reducing its toxicity.</text>
</comment>
<gene>
    <name evidence="10" type="primary">fluC</name>
    <name evidence="10" type="synonym">crcB</name>
    <name evidence="11" type="ORF">M6D93_02010</name>
</gene>
<keyword evidence="2 10" id="KW-1003">Cell membrane</keyword>
<keyword evidence="10" id="KW-0915">Sodium</keyword>
<accession>A0ABY4QZX5</accession>
<keyword evidence="5 10" id="KW-0472">Membrane</keyword>
<comment type="activity regulation">
    <text evidence="10">Na(+) is not transported, but it plays an essential structural role and its presence is essential for fluoride channel function.</text>
</comment>
<comment type="similarity">
    <text evidence="7 10">Belongs to the fluoride channel Fluc/FEX (TC 1.A.43) family.</text>
</comment>
<evidence type="ECO:0000313" key="11">
    <source>
        <dbReference type="EMBL" id="UQX88787.1"/>
    </source>
</evidence>
<keyword evidence="10" id="KW-0406">Ion transport</keyword>
<evidence type="ECO:0000256" key="2">
    <source>
        <dbReference type="ARBA" id="ARBA00022475"/>
    </source>
</evidence>
<keyword evidence="12" id="KW-1185">Reference proteome</keyword>
<evidence type="ECO:0000256" key="5">
    <source>
        <dbReference type="ARBA" id="ARBA00023136"/>
    </source>
</evidence>
<evidence type="ECO:0000256" key="8">
    <source>
        <dbReference type="ARBA" id="ARBA00035585"/>
    </source>
</evidence>
<dbReference type="PANTHER" id="PTHR28259">
    <property type="entry name" value="FLUORIDE EXPORT PROTEIN 1-RELATED"/>
    <property type="match status" value="1"/>
</dbReference>
<name>A0ABY4QZX5_9ACTN</name>